<accession>A0A9W8REV4</accession>
<evidence type="ECO:0000313" key="5">
    <source>
        <dbReference type="Proteomes" id="UP001152087"/>
    </source>
</evidence>
<evidence type="ECO:0000256" key="2">
    <source>
        <dbReference type="SAM" id="MobiDB-lite"/>
    </source>
</evidence>
<evidence type="ECO:0000256" key="1">
    <source>
        <dbReference type="ARBA" id="ARBA00022737"/>
    </source>
</evidence>
<dbReference type="InterPro" id="IPR057027">
    <property type="entry name" value="TPR_mt"/>
</dbReference>
<keyword evidence="5" id="KW-1185">Reference proteome</keyword>
<proteinExistence type="predicted"/>
<dbReference type="Pfam" id="PF23276">
    <property type="entry name" value="TPR_24"/>
    <property type="match status" value="1"/>
</dbReference>
<dbReference type="Proteomes" id="UP001152087">
    <property type="component" value="Unassembled WGS sequence"/>
</dbReference>
<dbReference type="Gene3D" id="1.25.40.10">
    <property type="entry name" value="Tetratricopeptide repeat domain"/>
    <property type="match status" value="2"/>
</dbReference>
<protein>
    <recommendedName>
        <fullName evidence="3">Pentatricopeptide repeat-containing protein-mitochondrial domain-containing protein</fullName>
    </recommendedName>
</protein>
<feature type="region of interest" description="Disordered" evidence="2">
    <location>
        <begin position="79"/>
        <end position="106"/>
    </location>
</feature>
<dbReference type="AlphaFoldDB" id="A0A9W8REV4"/>
<keyword evidence="1" id="KW-0677">Repeat</keyword>
<sequence length="634" mass="71821">MSRPQLLPDGLWRCLRPALEGYSLPRSFNSQFLPPTQRTWTGRRSTVTQCRRNTTKASGDKRPSRHVGSLDQFFQIFEPGSDGQGTISKGKKPRCPVPPEERYKTARGSKNPLLKLASPHLDHTSTEAIVEALRVLRAPNGRGQVGKVPNRHKRVIHLVKFLVSQHGYPLDAFIYECMMDTLVDPVGSARGVDRLLDDMAGQNIPPTPTLCYSALQALAIHPDYVVRQRVIDMMQSYWFEFTRSARQNIIVGMLREGQHELALSKFEEFFEQEGRVELWVYDAFIIEFGRVGLFDGLLEMLKKRRAAKGTDDAFRSLLYHALDVFSQAYHYEGTVWAWTRTVRTPMHNPSVVTLDNVLGTAARHGDMILAHEVINILRNLDIKISKEHYEALIEASIKAGNLGGAFQHLSTMEQAGLHPDRGSTRTIYKALRENPERIETAVGALEENRGNLSAQAISVTMEAMAQERGTEAAMPLYRDFAFLSGKNPDHFLFRDLLMNTEQAKTRYTLAKDYSSMFRNEAVSRDIIKAYDAMILACLEFDDLNVAFRLASRVIATNRSRNGEEDPKLWRWAEWVRPLVRAGLEVEDNRVWPIVDALDQGDDGPAKMVRLLLSQRRQGSKGVDTREKNDTPDAL</sequence>
<evidence type="ECO:0000313" key="4">
    <source>
        <dbReference type="EMBL" id="KAJ4193464.1"/>
    </source>
</evidence>
<comment type="caution">
    <text evidence="4">The sequence shown here is derived from an EMBL/GenBank/DDBJ whole genome shotgun (WGS) entry which is preliminary data.</text>
</comment>
<organism evidence="4 5">
    <name type="scientific">Fusarium falciforme</name>
    <dbReference type="NCBI Taxonomy" id="195108"/>
    <lineage>
        <taxon>Eukaryota</taxon>
        <taxon>Fungi</taxon>
        <taxon>Dikarya</taxon>
        <taxon>Ascomycota</taxon>
        <taxon>Pezizomycotina</taxon>
        <taxon>Sordariomycetes</taxon>
        <taxon>Hypocreomycetidae</taxon>
        <taxon>Hypocreales</taxon>
        <taxon>Nectriaceae</taxon>
        <taxon>Fusarium</taxon>
        <taxon>Fusarium solani species complex</taxon>
    </lineage>
</organism>
<reference evidence="4" key="1">
    <citation type="submission" date="2022-09" db="EMBL/GenBank/DDBJ databases">
        <title>Fusarium specimens isolated from Avocado Roots.</title>
        <authorList>
            <person name="Stajich J."/>
            <person name="Roper C."/>
            <person name="Heimlech-Rivalta G."/>
        </authorList>
    </citation>
    <scope>NUCLEOTIDE SEQUENCE</scope>
    <source>
        <strain evidence="4">A02</strain>
    </source>
</reference>
<name>A0A9W8REV4_9HYPO</name>
<evidence type="ECO:0000259" key="3">
    <source>
        <dbReference type="Pfam" id="PF23276"/>
    </source>
</evidence>
<feature type="domain" description="Pentatricopeptide repeat-containing protein-mitochondrial" evidence="3">
    <location>
        <begin position="354"/>
        <end position="480"/>
    </location>
</feature>
<dbReference type="PANTHER" id="PTHR47939">
    <property type="entry name" value="MEMBRANE-ASSOCIATED SALT-INDUCIBLE PROTEIN-LIKE"/>
    <property type="match status" value="1"/>
</dbReference>
<dbReference type="InterPro" id="IPR050667">
    <property type="entry name" value="PPR-containing_protein"/>
</dbReference>
<gene>
    <name evidence="4" type="ORF">NW755_003455</name>
</gene>
<dbReference type="EMBL" id="JAOQAV010000006">
    <property type="protein sequence ID" value="KAJ4193464.1"/>
    <property type="molecule type" value="Genomic_DNA"/>
</dbReference>
<dbReference type="InterPro" id="IPR011990">
    <property type="entry name" value="TPR-like_helical_dom_sf"/>
</dbReference>
<dbReference type="PANTHER" id="PTHR47939:SF13">
    <property type="entry name" value="OS03G0201400 PROTEIN"/>
    <property type="match status" value="1"/>
</dbReference>